<evidence type="ECO:0000313" key="1">
    <source>
        <dbReference type="EMBL" id="MFD1046653.1"/>
    </source>
</evidence>
<feature type="non-terminal residue" evidence="1">
    <location>
        <position position="69"/>
    </location>
</feature>
<proteinExistence type="predicted"/>
<dbReference type="GO" id="GO:0008168">
    <property type="term" value="F:methyltransferase activity"/>
    <property type="evidence" value="ECO:0007669"/>
    <property type="project" value="UniProtKB-KW"/>
</dbReference>
<sequence>MPMNLIHRRICSSDSWALAVREHMLPWALDGVDLGRSSLEIGPGFGATTKVLVDQVPELTIVEVDPASA</sequence>
<keyword evidence="1" id="KW-0808">Transferase</keyword>
<protein>
    <submittedName>
        <fullName evidence="1">SAM-dependent methyltransferase</fullName>
    </submittedName>
</protein>
<dbReference type="Gene3D" id="3.40.50.150">
    <property type="entry name" value="Vaccinia Virus protein VP39"/>
    <property type="match status" value="1"/>
</dbReference>
<dbReference type="GO" id="GO:0032259">
    <property type="term" value="P:methylation"/>
    <property type="evidence" value="ECO:0007669"/>
    <property type="project" value="UniProtKB-KW"/>
</dbReference>
<dbReference type="InterPro" id="IPR029063">
    <property type="entry name" value="SAM-dependent_MTases_sf"/>
</dbReference>
<comment type="caution">
    <text evidence="1">The sequence shown here is derived from an EMBL/GenBank/DDBJ whole genome shotgun (WGS) entry which is preliminary data.</text>
</comment>
<dbReference type="SUPFAM" id="SSF53335">
    <property type="entry name" value="S-adenosyl-L-methionine-dependent methyltransferases"/>
    <property type="match status" value="1"/>
</dbReference>
<dbReference type="EMBL" id="JBHTIS010000742">
    <property type="protein sequence ID" value="MFD1046653.1"/>
    <property type="molecule type" value="Genomic_DNA"/>
</dbReference>
<keyword evidence="2" id="KW-1185">Reference proteome</keyword>
<name>A0ABW3M7T6_9PSEU</name>
<accession>A0ABW3M7T6</accession>
<reference evidence="2" key="1">
    <citation type="journal article" date="2019" name="Int. J. Syst. Evol. Microbiol.">
        <title>The Global Catalogue of Microorganisms (GCM) 10K type strain sequencing project: providing services to taxonomists for standard genome sequencing and annotation.</title>
        <authorList>
            <consortium name="The Broad Institute Genomics Platform"/>
            <consortium name="The Broad Institute Genome Sequencing Center for Infectious Disease"/>
            <person name="Wu L."/>
            <person name="Ma J."/>
        </authorList>
    </citation>
    <scope>NUCLEOTIDE SEQUENCE [LARGE SCALE GENOMIC DNA]</scope>
    <source>
        <strain evidence="2">JCM 31486</strain>
    </source>
</reference>
<evidence type="ECO:0000313" key="2">
    <source>
        <dbReference type="Proteomes" id="UP001597045"/>
    </source>
</evidence>
<dbReference type="Proteomes" id="UP001597045">
    <property type="component" value="Unassembled WGS sequence"/>
</dbReference>
<gene>
    <name evidence="1" type="ORF">ACFQ1S_14375</name>
</gene>
<organism evidence="1 2">
    <name type="scientific">Kibdelosporangium lantanae</name>
    <dbReference type="NCBI Taxonomy" id="1497396"/>
    <lineage>
        <taxon>Bacteria</taxon>
        <taxon>Bacillati</taxon>
        <taxon>Actinomycetota</taxon>
        <taxon>Actinomycetes</taxon>
        <taxon>Pseudonocardiales</taxon>
        <taxon>Pseudonocardiaceae</taxon>
        <taxon>Kibdelosporangium</taxon>
    </lineage>
</organism>
<keyword evidence="1" id="KW-0489">Methyltransferase</keyword>